<dbReference type="InterPro" id="IPR003607">
    <property type="entry name" value="HD/PDEase_dom"/>
</dbReference>
<dbReference type="EMBL" id="CP010802">
    <property type="protein sequence ID" value="ALC16631.1"/>
    <property type="molecule type" value="Genomic_DNA"/>
</dbReference>
<dbReference type="Gene3D" id="1.10.3210.10">
    <property type="entry name" value="Hypothetical protein af1432"/>
    <property type="match status" value="1"/>
</dbReference>
<reference evidence="3 4" key="1">
    <citation type="submission" date="2015-07" db="EMBL/GenBank/DDBJ databases">
        <title>Isolation and Genomic Characterization of a Novel Halophilic Metal-Reducing Deltaproteobacterium from the Deep Subsurface.</title>
        <authorList>
            <person name="Badalamenti J.P."/>
            <person name="Summers Z.M."/>
            <person name="Gralnick J.A."/>
            <person name="Bond D.R."/>
        </authorList>
    </citation>
    <scope>NUCLEOTIDE SEQUENCE [LARGE SCALE GENOMIC DNA]</scope>
    <source>
        <strain evidence="3 4">WTL</strain>
    </source>
</reference>
<proteinExistence type="predicted"/>
<keyword evidence="1" id="KW-1133">Transmembrane helix</keyword>
<dbReference type="InterPro" id="IPR025201">
    <property type="entry name" value="KdpD_TM"/>
</dbReference>
<keyword evidence="3" id="KW-0378">Hydrolase</keyword>
<dbReference type="PATRIC" id="fig|1603606.3.peg.2015"/>
<dbReference type="KEGG" id="des:DSOUD_1859"/>
<dbReference type="SMART" id="SM00471">
    <property type="entry name" value="HDc"/>
    <property type="match status" value="1"/>
</dbReference>
<evidence type="ECO:0000313" key="4">
    <source>
        <dbReference type="Proteomes" id="UP000057158"/>
    </source>
</evidence>
<evidence type="ECO:0000256" key="1">
    <source>
        <dbReference type="SAM" id="Phobius"/>
    </source>
</evidence>
<dbReference type="OrthoDB" id="9776250at2"/>
<keyword evidence="4" id="KW-1185">Reference proteome</keyword>
<keyword evidence="1" id="KW-0472">Membrane</keyword>
<feature type="transmembrane region" description="Helical" evidence="1">
    <location>
        <begin position="56"/>
        <end position="74"/>
    </location>
</feature>
<protein>
    <submittedName>
        <fullName evidence="3">Putative metal dependent phosphohydrolase</fullName>
    </submittedName>
</protein>
<evidence type="ECO:0000313" key="3">
    <source>
        <dbReference type="EMBL" id="ALC16631.1"/>
    </source>
</evidence>
<dbReference type="SUPFAM" id="SSF109604">
    <property type="entry name" value="HD-domain/PDEase-like"/>
    <property type="match status" value="1"/>
</dbReference>
<dbReference type="Pfam" id="PF13487">
    <property type="entry name" value="HD_5"/>
    <property type="match status" value="1"/>
</dbReference>
<accession>A0A0M5ITY2</accession>
<dbReference type="STRING" id="1603606.DSOUD_1859"/>
<dbReference type="Pfam" id="PF13493">
    <property type="entry name" value="DUF4118"/>
    <property type="match status" value="1"/>
</dbReference>
<name>A0A0M5ITY2_9BACT</name>
<sequence>MSSTFFFRKLYFLPIVAGAVWFGFRGALTSAVFAIGFYALYLLFDWPRFHVERMNQIGEMASFLVIAGVGGALVELERRTKARGEAMRRNAERDRIATTVASLSETLGARDPATRDHSRRVAELASGFARFLDLSQEEIRDLYLAGILHDICKIGIRDDVLLKPSALNPEELKKVMEHPRIAEKILAPVGFSTVISYVGVHHENWDGSGYPEGLYGEAIPLPGRILAIADTYDTLRYNRPYHQGLAQNGRIMEIMWGMAGIKLDGEVLKRFWEFMDRTYPLEKS</sequence>
<dbReference type="GO" id="GO:0016787">
    <property type="term" value="F:hydrolase activity"/>
    <property type="evidence" value="ECO:0007669"/>
    <property type="project" value="UniProtKB-KW"/>
</dbReference>
<dbReference type="PANTHER" id="PTHR43155">
    <property type="entry name" value="CYCLIC DI-GMP PHOSPHODIESTERASE PA4108-RELATED"/>
    <property type="match status" value="1"/>
</dbReference>
<dbReference type="PROSITE" id="PS51832">
    <property type="entry name" value="HD_GYP"/>
    <property type="match status" value="1"/>
</dbReference>
<organism evidence="3 4">
    <name type="scientific">Desulfuromonas soudanensis</name>
    <dbReference type="NCBI Taxonomy" id="1603606"/>
    <lineage>
        <taxon>Bacteria</taxon>
        <taxon>Pseudomonadati</taxon>
        <taxon>Thermodesulfobacteriota</taxon>
        <taxon>Desulfuromonadia</taxon>
        <taxon>Desulfuromonadales</taxon>
        <taxon>Desulfuromonadaceae</taxon>
        <taxon>Desulfuromonas</taxon>
    </lineage>
</organism>
<dbReference type="RefSeq" id="WP_053550713.1">
    <property type="nucleotide sequence ID" value="NZ_CP010802.1"/>
</dbReference>
<evidence type="ECO:0000259" key="2">
    <source>
        <dbReference type="PROSITE" id="PS51832"/>
    </source>
</evidence>
<dbReference type="Proteomes" id="UP000057158">
    <property type="component" value="Chromosome"/>
</dbReference>
<dbReference type="PANTHER" id="PTHR43155:SF2">
    <property type="entry name" value="CYCLIC DI-GMP PHOSPHODIESTERASE PA4108"/>
    <property type="match status" value="1"/>
</dbReference>
<feature type="transmembrane region" description="Helical" evidence="1">
    <location>
        <begin position="12"/>
        <end position="44"/>
    </location>
</feature>
<gene>
    <name evidence="3" type="ORF">DSOUD_1859</name>
</gene>
<dbReference type="InterPro" id="IPR037522">
    <property type="entry name" value="HD_GYP_dom"/>
</dbReference>
<keyword evidence="1" id="KW-0812">Transmembrane</keyword>
<feature type="domain" description="HD-GYP" evidence="2">
    <location>
        <begin position="92"/>
        <end position="284"/>
    </location>
</feature>
<dbReference type="AlphaFoldDB" id="A0A0M5ITY2"/>
<dbReference type="CDD" id="cd00077">
    <property type="entry name" value="HDc"/>
    <property type="match status" value="1"/>
</dbReference>